<evidence type="ECO:0000313" key="2">
    <source>
        <dbReference type="EnsemblPlants" id="AET2Gv20502900.1"/>
    </source>
</evidence>
<reference evidence="2" key="5">
    <citation type="journal article" date="2021" name="G3 (Bethesda)">
        <title>Aegilops tauschii genome assembly Aet v5.0 features greater sequence contiguity and improved annotation.</title>
        <authorList>
            <person name="Wang L."/>
            <person name="Zhu T."/>
            <person name="Rodriguez J.C."/>
            <person name="Deal K.R."/>
            <person name="Dubcovsky J."/>
            <person name="McGuire P.E."/>
            <person name="Lux T."/>
            <person name="Spannagl M."/>
            <person name="Mayer K.F.X."/>
            <person name="Baldrich P."/>
            <person name="Meyers B.C."/>
            <person name="Huo N."/>
            <person name="Gu Y.Q."/>
            <person name="Zhou H."/>
            <person name="Devos K.M."/>
            <person name="Bennetzen J.L."/>
            <person name="Unver T."/>
            <person name="Budak H."/>
            <person name="Gulick P.J."/>
            <person name="Galiba G."/>
            <person name="Kalapos B."/>
            <person name="Nelson D.R."/>
            <person name="Li P."/>
            <person name="You F.M."/>
            <person name="Luo M.C."/>
            <person name="Dvorak J."/>
        </authorList>
    </citation>
    <scope>NUCLEOTIDE SEQUENCE [LARGE SCALE GENOMIC DNA]</scope>
    <source>
        <strain evidence="2">cv. AL8/78</strain>
    </source>
</reference>
<keyword evidence="1" id="KW-1133">Transmembrane helix</keyword>
<dbReference type="AlphaFoldDB" id="A0A453BH08"/>
<keyword evidence="1" id="KW-0812">Transmembrane</keyword>
<protein>
    <submittedName>
        <fullName evidence="2">Uncharacterized protein</fullName>
    </submittedName>
</protein>
<reference evidence="2" key="4">
    <citation type="submission" date="2019-03" db="UniProtKB">
        <authorList>
            <consortium name="EnsemblPlants"/>
        </authorList>
    </citation>
    <scope>IDENTIFICATION</scope>
</reference>
<reference evidence="3" key="1">
    <citation type="journal article" date="2014" name="Science">
        <title>Ancient hybridizations among the ancestral genomes of bread wheat.</title>
        <authorList>
            <consortium name="International Wheat Genome Sequencing Consortium,"/>
            <person name="Marcussen T."/>
            <person name="Sandve S.R."/>
            <person name="Heier L."/>
            <person name="Spannagl M."/>
            <person name="Pfeifer M."/>
            <person name="Jakobsen K.S."/>
            <person name="Wulff B.B."/>
            <person name="Steuernagel B."/>
            <person name="Mayer K.F."/>
            <person name="Olsen O.A."/>
        </authorList>
    </citation>
    <scope>NUCLEOTIDE SEQUENCE [LARGE SCALE GENOMIC DNA]</scope>
    <source>
        <strain evidence="3">cv. AL8/78</strain>
    </source>
</reference>
<reference evidence="3" key="2">
    <citation type="journal article" date="2017" name="Nat. Plants">
        <title>The Aegilops tauschii genome reveals multiple impacts of transposons.</title>
        <authorList>
            <person name="Zhao G."/>
            <person name="Zou C."/>
            <person name="Li K."/>
            <person name="Wang K."/>
            <person name="Li T."/>
            <person name="Gao L."/>
            <person name="Zhang X."/>
            <person name="Wang H."/>
            <person name="Yang Z."/>
            <person name="Liu X."/>
            <person name="Jiang W."/>
            <person name="Mao L."/>
            <person name="Kong X."/>
            <person name="Jiao Y."/>
            <person name="Jia J."/>
        </authorList>
    </citation>
    <scope>NUCLEOTIDE SEQUENCE [LARGE SCALE GENOMIC DNA]</scope>
    <source>
        <strain evidence="3">cv. AL8/78</strain>
    </source>
</reference>
<evidence type="ECO:0000256" key="1">
    <source>
        <dbReference type="SAM" id="Phobius"/>
    </source>
</evidence>
<sequence>MLTTTIYTTAIVISTSCGSLKLCISAIVISLFTCIIKHLCTTAVVVWQTPEANHICDAVSVTWHFYMACLYWQLYTDDDVYL</sequence>
<evidence type="ECO:0000313" key="3">
    <source>
        <dbReference type="Proteomes" id="UP000015105"/>
    </source>
</evidence>
<feature type="transmembrane region" description="Helical" evidence="1">
    <location>
        <begin position="6"/>
        <end position="32"/>
    </location>
</feature>
<keyword evidence="1" id="KW-0472">Membrane</keyword>
<organism evidence="2 3">
    <name type="scientific">Aegilops tauschii subsp. strangulata</name>
    <name type="common">Goatgrass</name>
    <dbReference type="NCBI Taxonomy" id="200361"/>
    <lineage>
        <taxon>Eukaryota</taxon>
        <taxon>Viridiplantae</taxon>
        <taxon>Streptophyta</taxon>
        <taxon>Embryophyta</taxon>
        <taxon>Tracheophyta</taxon>
        <taxon>Spermatophyta</taxon>
        <taxon>Magnoliopsida</taxon>
        <taxon>Liliopsida</taxon>
        <taxon>Poales</taxon>
        <taxon>Poaceae</taxon>
        <taxon>BOP clade</taxon>
        <taxon>Pooideae</taxon>
        <taxon>Triticodae</taxon>
        <taxon>Triticeae</taxon>
        <taxon>Triticinae</taxon>
        <taxon>Aegilops</taxon>
    </lineage>
</organism>
<accession>A0A453BH08</accession>
<keyword evidence="3" id="KW-1185">Reference proteome</keyword>
<dbReference type="EnsemblPlants" id="AET2Gv20502900.1">
    <property type="protein sequence ID" value="AET2Gv20502900.1"/>
    <property type="gene ID" value="AET2Gv20502900"/>
</dbReference>
<dbReference type="Gramene" id="AET2Gv20502900.1">
    <property type="protein sequence ID" value="AET2Gv20502900.1"/>
    <property type="gene ID" value="AET2Gv20502900"/>
</dbReference>
<reference evidence="2" key="3">
    <citation type="journal article" date="2017" name="Nature">
        <title>Genome sequence of the progenitor of the wheat D genome Aegilops tauschii.</title>
        <authorList>
            <person name="Luo M.C."/>
            <person name="Gu Y.Q."/>
            <person name="Puiu D."/>
            <person name="Wang H."/>
            <person name="Twardziok S.O."/>
            <person name="Deal K.R."/>
            <person name="Huo N."/>
            <person name="Zhu T."/>
            <person name="Wang L."/>
            <person name="Wang Y."/>
            <person name="McGuire P.E."/>
            <person name="Liu S."/>
            <person name="Long H."/>
            <person name="Ramasamy R.K."/>
            <person name="Rodriguez J.C."/>
            <person name="Van S.L."/>
            <person name="Yuan L."/>
            <person name="Wang Z."/>
            <person name="Xia Z."/>
            <person name="Xiao L."/>
            <person name="Anderson O.D."/>
            <person name="Ouyang S."/>
            <person name="Liang Y."/>
            <person name="Zimin A.V."/>
            <person name="Pertea G."/>
            <person name="Qi P."/>
            <person name="Bennetzen J.L."/>
            <person name="Dai X."/>
            <person name="Dawson M.W."/>
            <person name="Muller H.G."/>
            <person name="Kugler K."/>
            <person name="Rivarola-Duarte L."/>
            <person name="Spannagl M."/>
            <person name="Mayer K.F.X."/>
            <person name="Lu F.H."/>
            <person name="Bevan M.W."/>
            <person name="Leroy P."/>
            <person name="Li P."/>
            <person name="You F.M."/>
            <person name="Sun Q."/>
            <person name="Liu Z."/>
            <person name="Lyons E."/>
            <person name="Wicker T."/>
            <person name="Salzberg S.L."/>
            <person name="Devos K.M."/>
            <person name="Dvorak J."/>
        </authorList>
    </citation>
    <scope>NUCLEOTIDE SEQUENCE [LARGE SCALE GENOMIC DNA]</scope>
    <source>
        <strain evidence="2">cv. AL8/78</strain>
    </source>
</reference>
<proteinExistence type="predicted"/>
<dbReference type="Proteomes" id="UP000015105">
    <property type="component" value="Chromosome 2D"/>
</dbReference>
<name>A0A453BH08_AEGTS</name>